<feature type="transmembrane region" description="Helical" evidence="1">
    <location>
        <begin position="6"/>
        <end position="24"/>
    </location>
</feature>
<dbReference type="Proteomes" id="UP000887578">
    <property type="component" value="Unplaced"/>
</dbReference>
<proteinExistence type="predicted"/>
<reference evidence="3" key="1">
    <citation type="submission" date="2022-11" db="UniProtKB">
        <authorList>
            <consortium name="WormBaseParasite"/>
        </authorList>
    </citation>
    <scope>IDENTIFICATION</scope>
</reference>
<evidence type="ECO:0000313" key="2">
    <source>
        <dbReference type="Proteomes" id="UP000887578"/>
    </source>
</evidence>
<dbReference type="WBParaSite" id="PDA_v2.g12807.t1">
    <property type="protein sequence ID" value="PDA_v2.g12807.t1"/>
    <property type="gene ID" value="PDA_v2.g12807"/>
</dbReference>
<name>A0A914P4J8_9BILA</name>
<feature type="transmembrane region" description="Helical" evidence="1">
    <location>
        <begin position="68"/>
        <end position="89"/>
    </location>
</feature>
<accession>A0A914P4J8</accession>
<evidence type="ECO:0000256" key="1">
    <source>
        <dbReference type="SAM" id="Phobius"/>
    </source>
</evidence>
<keyword evidence="1" id="KW-1133">Transmembrane helix</keyword>
<keyword evidence="2" id="KW-1185">Reference proteome</keyword>
<keyword evidence="1" id="KW-0812">Transmembrane</keyword>
<sequence>MKSSIAVFNIFIATLLGYLVKTRIFASLTIKRINNVVLRMSIATIILDFFPNLAAMIGLFLGSKLLNIFGPYSATLTSTNIAITTIMYWKILQRSVKEKSKTSIQYFKSNIQN</sequence>
<feature type="transmembrane region" description="Helical" evidence="1">
    <location>
        <begin position="36"/>
        <end position="62"/>
    </location>
</feature>
<dbReference type="AlphaFoldDB" id="A0A914P4J8"/>
<evidence type="ECO:0000313" key="3">
    <source>
        <dbReference type="WBParaSite" id="PDA_v2.g12807.t1"/>
    </source>
</evidence>
<keyword evidence="1" id="KW-0472">Membrane</keyword>
<protein>
    <submittedName>
        <fullName evidence="3">Uncharacterized protein</fullName>
    </submittedName>
</protein>
<organism evidence="2 3">
    <name type="scientific">Panagrolaimus davidi</name>
    <dbReference type="NCBI Taxonomy" id="227884"/>
    <lineage>
        <taxon>Eukaryota</taxon>
        <taxon>Metazoa</taxon>
        <taxon>Ecdysozoa</taxon>
        <taxon>Nematoda</taxon>
        <taxon>Chromadorea</taxon>
        <taxon>Rhabditida</taxon>
        <taxon>Tylenchina</taxon>
        <taxon>Panagrolaimomorpha</taxon>
        <taxon>Panagrolaimoidea</taxon>
        <taxon>Panagrolaimidae</taxon>
        <taxon>Panagrolaimus</taxon>
    </lineage>
</organism>